<evidence type="ECO:0000313" key="10">
    <source>
        <dbReference type="EMBL" id="TKB01994.1"/>
    </source>
</evidence>
<dbReference type="PANTHER" id="PTHR42933:SF3">
    <property type="entry name" value="TYPE I RESTRICTION ENZYME MJAVIII METHYLASE SUBUNIT"/>
    <property type="match status" value="1"/>
</dbReference>
<keyword evidence="11" id="KW-1185">Reference proteome</keyword>
<dbReference type="RefSeq" id="WP_136783117.1">
    <property type="nucleotide sequence ID" value="NZ_SWCO01000009.1"/>
</dbReference>
<dbReference type="GO" id="GO:0009007">
    <property type="term" value="F:site-specific DNA-methyltransferase (adenine-specific) activity"/>
    <property type="evidence" value="ECO:0007669"/>
    <property type="project" value="UniProtKB-EC"/>
</dbReference>
<dbReference type="InterPro" id="IPR003356">
    <property type="entry name" value="DNA_methylase_A-5"/>
</dbReference>
<reference evidence="10 11" key="1">
    <citation type="submission" date="2019-04" db="EMBL/GenBank/DDBJ databases">
        <title>Alteromonas portus sp. nov., an alginate lyase-excreting marine bacterium.</title>
        <authorList>
            <person name="Huang H."/>
            <person name="Mo K."/>
            <person name="Bao S."/>
        </authorList>
    </citation>
    <scope>NUCLEOTIDE SEQUENCE [LARGE SCALE GENOMIC DNA]</scope>
    <source>
        <strain evidence="10 11">HB161718</strain>
    </source>
</reference>
<comment type="caution">
    <text evidence="10">The sequence shown here is derived from an EMBL/GenBank/DDBJ whole genome shotgun (WGS) entry which is preliminary data.</text>
</comment>
<protein>
    <recommendedName>
        <fullName evidence="2">site-specific DNA-methyltransferase (adenine-specific)</fullName>
        <ecNumber evidence="2">2.1.1.72</ecNumber>
    </recommendedName>
</protein>
<evidence type="ECO:0000259" key="9">
    <source>
        <dbReference type="Pfam" id="PF12161"/>
    </source>
</evidence>
<dbReference type="Pfam" id="PF12161">
    <property type="entry name" value="HsdM_N"/>
    <property type="match status" value="1"/>
</dbReference>
<proteinExistence type="inferred from homology"/>
<dbReference type="Pfam" id="PF02384">
    <property type="entry name" value="N6_Mtase"/>
    <property type="match status" value="1"/>
</dbReference>
<dbReference type="InterPro" id="IPR051537">
    <property type="entry name" value="DNA_Adenine_Mtase"/>
</dbReference>
<evidence type="ECO:0000256" key="4">
    <source>
        <dbReference type="ARBA" id="ARBA00022679"/>
    </source>
</evidence>
<evidence type="ECO:0000256" key="6">
    <source>
        <dbReference type="ARBA" id="ARBA00022747"/>
    </source>
</evidence>
<evidence type="ECO:0000256" key="5">
    <source>
        <dbReference type="ARBA" id="ARBA00022691"/>
    </source>
</evidence>
<evidence type="ECO:0000256" key="7">
    <source>
        <dbReference type="ARBA" id="ARBA00047942"/>
    </source>
</evidence>
<dbReference type="PRINTS" id="PR00507">
    <property type="entry name" value="N12N6MTFRASE"/>
</dbReference>
<dbReference type="InterPro" id="IPR029063">
    <property type="entry name" value="SAM-dependent_MTases_sf"/>
</dbReference>
<dbReference type="GO" id="GO:0009307">
    <property type="term" value="P:DNA restriction-modification system"/>
    <property type="evidence" value="ECO:0007669"/>
    <property type="project" value="UniProtKB-KW"/>
</dbReference>
<dbReference type="Proteomes" id="UP000305471">
    <property type="component" value="Unassembled WGS sequence"/>
</dbReference>
<dbReference type="Gene3D" id="3.40.50.150">
    <property type="entry name" value="Vaccinia Virus protein VP39"/>
    <property type="match status" value="1"/>
</dbReference>
<gene>
    <name evidence="10" type="ORF">E5672_15970</name>
</gene>
<sequence>MESIKKTEVSDLSNFIWNVADALWGDFTHSDFDRIILPFLLLRRLECVLAPTKEDVLQAYEEDKDTGVDLELILPLESGKQFYNTSQYSLETIGSTNTKANLEQYISCFSSNVRTIFDEYNFINTINELDNAKLLYYITNKFAALDLSPETVSDRVMSNTYEQLIRDFAASVNQKAGEFMSPRDAVHLTTLLVLNADEEIFTESGVIRTIYDPTCGTGGFLFDAINEIKSRGSTAKLVPYGQELNPKTHAIALTSLLIQDFDITNIKQGNTLSDDKLSGKLFNYGVANPPFGIKWDKVKQAVVQEHESLGFAGRFGAGLPRVGDGSMLFLMHLVAKMERPENGGGRVGIILSGSPLFTGDAGSGESEIRRWLLENDYVEAILALPNDMFFNTGIGTYIWILSNKKAEERKGKVQLLNLTDTWTQMRKSEGSKRKFISREQMEEIVREYDLFENSSSKNVKVFNTTDFAYRKVAIKRPLRAKIVITEEKIQTLKDVAAFKKLKEPQQTTWLELLPTLMGTHDYEYFYELVKQKNGEEGFGKTSKANGNMFTAHFMVRDEDADPVLDNKGNVVPDTSLNDSESIPFDKDVEEYFQEEVLPHVHDAFIDYSVRDSKDGEVGIVGYEINFNRYFYEYTPPRPLADIDNDLKACEARIQALLQEVAE</sequence>
<evidence type="ECO:0000256" key="3">
    <source>
        <dbReference type="ARBA" id="ARBA00022603"/>
    </source>
</evidence>
<dbReference type="AlphaFoldDB" id="A0A4U0ZBJ7"/>
<keyword evidence="3 10" id="KW-0489">Methyltransferase</keyword>
<organism evidence="10 11">
    <name type="scientific">Alteromonas portus</name>
    <dbReference type="NCBI Taxonomy" id="2565549"/>
    <lineage>
        <taxon>Bacteria</taxon>
        <taxon>Pseudomonadati</taxon>
        <taxon>Pseudomonadota</taxon>
        <taxon>Gammaproteobacteria</taxon>
        <taxon>Alteromonadales</taxon>
        <taxon>Alteromonadaceae</taxon>
        <taxon>Alteromonas/Salinimonas group</taxon>
        <taxon>Alteromonas</taxon>
    </lineage>
</organism>
<evidence type="ECO:0000313" key="11">
    <source>
        <dbReference type="Proteomes" id="UP000305471"/>
    </source>
</evidence>
<evidence type="ECO:0000259" key="8">
    <source>
        <dbReference type="Pfam" id="PF02384"/>
    </source>
</evidence>
<dbReference type="PANTHER" id="PTHR42933">
    <property type="entry name" value="SLR6095 PROTEIN"/>
    <property type="match status" value="1"/>
</dbReference>
<dbReference type="GO" id="GO:0032259">
    <property type="term" value="P:methylation"/>
    <property type="evidence" value="ECO:0007669"/>
    <property type="project" value="UniProtKB-KW"/>
</dbReference>
<comment type="catalytic activity">
    <reaction evidence="7">
        <text>a 2'-deoxyadenosine in DNA + S-adenosyl-L-methionine = an N(6)-methyl-2'-deoxyadenosine in DNA + S-adenosyl-L-homocysteine + H(+)</text>
        <dbReference type="Rhea" id="RHEA:15197"/>
        <dbReference type="Rhea" id="RHEA-COMP:12418"/>
        <dbReference type="Rhea" id="RHEA-COMP:12419"/>
        <dbReference type="ChEBI" id="CHEBI:15378"/>
        <dbReference type="ChEBI" id="CHEBI:57856"/>
        <dbReference type="ChEBI" id="CHEBI:59789"/>
        <dbReference type="ChEBI" id="CHEBI:90615"/>
        <dbReference type="ChEBI" id="CHEBI:90616"/>
        <dbReference type="EC" id="2.1.1.72"/>
    </reaction>
</comment>
<dbReference type="GO" id="GO:0003677">
    <property type="term" value="F:DNA binding"/>
    <property type="evidence" value="ECO:0007669"/>
    <property type="project" value="InterPro"/>
</dbReference>
<comment type="similarity">
    <text evidence="1">Belongs to the N(4)/N(6)-methyltransferase family.</text>
</comment>
<evidence type="ECO:0000256" key="1">
    <source>
        <dbReference type="ARBA" id="ARBA00006594"/>
    </source>
</evidence>
<feature type="domain" description="DNA methylase adenine-specific" evidence="8">
    <location>
        <begin position="155"/>
        <end position="455"/>
    </location>
</feature>
<keyword evidence="5" id="KW-0949">S-adenosyl-L-methionine</keyword>
<dbReference type="InterPro" id="IPR022749">
    <property type="entry name" value="D12N6_MeTrfase_N"/>
</dbReference>
<feature type="domain" description="N6 adenine-specific DNA methyltransferase N-terminal" evidence="9">
    <location>
        <begin position="12"/>
        <end position="142"/>
    </location>
</feature>
<dbReference type="OrthoDB" id="9784823at2"/>
<dbReference type="SUPFAM" id="SSF53335">
    <property type="entry name" value="S-adenosyl-L-methionine-dependent methyltransferases"/>
    <property type="match status" value="1"/>
</dbReference>
<accession>A0A4U0ZBJ7</accession>
<name>A0A4U0ZBJ7_9ALTE</name>
<evidence type="ECO:0000256" key="2">
    <source>
        <dbReference type="ARBA" id="ARBA00011900"/>
    </source>
</evidence>
<dbReference type="GO" id="GO:0008170">
    <property type="term" value="F:N-methyltransferase activity"/>
    <property type="evidence" value="ECO:0007669"/>
    <property type="project" value="InterPro"/>
</dbReference>
<keyword evidence="6" id="KW-0680">Restriction system</keyword>
<keyword evidence="4 10" id="KW-0808">Transferase</keyword>
<dbReference type="EMBL" id="SWCO01000009">
    <property type="protein sequence ID" value="TKB01994.1"/>
    <property type="molecule type" value="Genomic_DNA"/>
</dbReference>
<dbReference type="EC" id="2.1.1.72" evidence="2"/>